<dbReference type="EMBL" id="DXBB01000034">
    <property type="protein sequence ID" value="HIZ72287.1"/>
    <property type="molecule type" value="Genomic_DNA"/>
</dbReference>
<dbReference type="InterPro" id="IPR035681">
    <property type="entry name" value="ComA-like_MBL"/>
</dbReference>
<sequence>MYGGDQRGDLGLLEGEEREKALRRERRAQKLKRALPALCALVLVLVIALLHLFVPLSSLLPAYKLTARAEGELRVHFLDVGQGDCTVIEFPSGDVVLIDAGDGSYFNRIHTVRYLKALAPAHLTMILTHADADHYGGFEALVEAFGADTFYLPAAGEDTPEYAALLDAVERSGAETGVMTRYGVIADRSGAYLACISPRSLDDEEGNEASSVFYLRYEGVGVMLAGDISSAVERRLVRENALLEGIFDCGDFRVRPEETEILKVSHHGSAYSSCAEWLSLLSPEAAVVSCGAGNSFSHPSPEALARISAAGAEIYRTDELGDVIVGIHEGGYTLSYSGQR</sequence>
<dbReference type="Pfam" id="PF00753">
    <property type="entry name" value="Lactamase_B"/>
    <property type="match status" value="1"/>
</dbReference>
<dbReference type="SMART" id="SM00849">
    <property type="entry name" value="Lactamase_B"/>
    <property type="match status" value="1"/>
</dbReference>
<evidence type="ECO:0000259" key="2">
    <source>
        <dbReference type="SMART" id="SM00849"/>
    </source>
</evidence>
<protein>
    <submittedName>
        <fullName evidence="3">MBL fold metallo-hydrolase</fullName>
    </submittedName>
</protein>
<reference evidence="3" key="2">
    <citation type="submission" date="2021-04" db="EMBL/GenBank/DDBJ databases">
        <authorList>
            <person name="Gilroy R."/>
        </authorList>
    </citation>
    <scope>NUCLEOTIDE SEQUENCE</scope>
    <source>
        <strain evidence="3">ChiW7-2402</strain>
    </source>
</reference>
<comment type="caution">
    <text evidence="3">The sequence shown here is derived from an EMBL/GenBank/DDBJ whole genome shotgun (WGS) entry which is preliminary data.</text>
</comment>
<keyword evidence="1" id="KW-1133">Transmembrane helix</keyword>
<feature type="domain" description="Metallo-beta-lactamase" evidence="2">
    <location>
        <begin position="82"/>
        <end position="292"/>
    </location>
</feature>
<accession>A0A9D2G4I9</accession>
<dbReference type="InterPro" id="IPR052159">
    <property type="entry name" value="Competence_DNA_uptake"/>
</dbReference>
<dbReference type="PANTHER" id="PTHR30619:SF1">
    <property type="entry name" value="RECOMBINATION PROTEIN 2"/>
    <property type="match status" value="1"/>
</dbReference>
<dbReference type="PANTHER" id="PTHR30619">
    <property type="entry name" value="DNA INTERNALIZATION/COMPETENCE PROTEIN COMEC/REC2"/>
    <property type="match status" value="1"/>
</dbReference>
<keyword evidence="1" id="KW-0472">Membrane</keyword>
<dbReference type="InterPro" id="IPR001279">
    <property type="entry name" value="Metallo-B-lactamas"/>
</dbReference>
<reference evidence="3" key="1">
    <citation type="journal article" date="2021" name="PeerJ">
        <title>Extensive microbial diversity within the chicken gut microbiome revealed by metagenomics and culture.</title>
        <authorList>
            <person name="Gilroy R."/>
            <person name="Ravi A."/>
            <person name="Getino M."/>
            <person name="Pursley I."/>
            <person name="Horton D.L."/>
            <person name="Alikhan N.F."/>
            <person name="Baker D."/>
            <person name="Gharbi K."/>
            <person name="Hall N."/>
            <person name="Watson M."/>
            <person name="Adriaenssens E.M."/>
            <person name="Foster-Nyarko E."/>
            <person name="Jarju S."/>
            <person name="Secka A."/>
            <person name="Antonio M."/>
            <person name="Oren A."/>
            <person name="Chaudhuri R.R."/>
            <person name="La Ragione R."/>
            <person name="Hildebrand F."/>
            <person name="Pallen M.J."/>
        </authorList>
    </citation>
    <scope>NUCLEOTIDE SEQUENCE</scope>
    <source>
        <strain evidence="3">ChiW7-2402</strain>
    </source>
</reference>
<gene>
    <name evidence="3" type="ORF">H9964_01760</name>
</gene>
<dbReference type="SUPFAM" id="SSF56281">
    <property type="entry name" value="Metallo-hydrolase/oxidoreductase"/>
    <property type="match status" value="1"/>
</dbReference>
<dbReference type="CDD" id="cd07731">
    <property type="entry name" value="ComA-like_MBL-fold"/>
    <property type="match status" value="1"/>
</dbReference>
<feature type="transmembrane region" description="Helical" evidence="1">
    <location>
        <begin position="34"/>
        <end position="54"/>
    </location>
</feature>
<name>A0A9D2G4I9_9FIRM</name>
<organism evidence="3 4">
    <name type="scientific">Candidatus Gallimonas intestinavium</name>
    <dbReference type="NCBI Taxonomy" id="2838603"/>
    <lineage>
        <taxon>Bacteria</taxon>
        <taxon>Bacillati</taxon>
        <taxon>Bacillota</taxon>
        <taxon>Clostridia</taxon>
        <taxon>Candidatus Gallimonas</taxon>
    </lineage>
</organism>
<evidence type="ECO:0000313" key="4">
    <source>
        <dbReference type="Proteomes" id="UP000824102"/>
    </source>
</evidence>
<proteinExistence type="predicted"/>
<evidence type="ECO:0000313" key="3">
    <source>
        <dbReference type="EMBL" id="HIZ72287.1"/>
    </source>
</evidence>
<dbReference type="AlphaFoldDB" id="A0A9D2G4I9"/>
<dbReference type="Proteomes" id="UP000824102">
    <property type="component" value="Unassembled WGS sequence"/>
</dbReference>
<evidence type="ECO:0000256" key="1">
    <source>
        <dbReference type="SAM" id="Phobius"/>
    </source>
</evidence>
<keyword evidence="1" id="KW-0812">Transmembrane</keyword>
<dbReference type="InterPro" id="IPR036866">
    <property type="entry name" value="RibonucZ/Hydroxyglut_hydro"/>
</dbReference>
<dbReference type="Gene3D" id="3.60.15.10">
    <property type="entry name" value="Ribonuclease Z/Hydroxyacylglutathione hydrolase-like"/>
    <property type="match status" value="1"/>
</dbReference>